<dbReference type="SUPFAM" id="SSF47473">
    <property type="entry name" value="EF-hand"/>
    <property type="match status" value="1"/>
</dbReference>
<comment type="function">
    <text evidence="5">Calcineurin is a calcium-binding and calmodulin-binding protein found in all cells from yeast to mammals, and a calcium-dependent, calmodulin-stimulated protein phosphatase.</text>
</comment>
<dbReference type="EMBL" id="HG994591">
    <property type="protein sequence ID" value="CAF2816625.1"/>
    <property type="molecule type" value="Genomic_DNA"/>
</dbReference>
<feature type="region of interest" description="Disordered" evidence="6">
    <location>
        <begin position="329"/>
        <end position="367"/>
    </location>
</feature>
<dbReference type="AlphaFoldDB" id="A0A7R8H1R5"/>
<comment type="similarity">
    <text evidence="4">Belongs to the calcineurin regulatory subunit family.</text>
</comment>
<dbReference type="OrthoDB" id="7328030at2759"/>
<dbReference type="Pfam" id="PF13499">
    <property type="entry name" value="EF-hand_7"/>
    <property type="match status" value="2"/>
</dbReference>
<evidence type="ECO:0000256" key="6">
    <source>
        <dbReference type="SAM" id="MobiDB-lite"/>
    </source>
</evidence>
<dbReference type="PROSITE" id="PS00018">
    <property type="entry name" value="EF_HAND_1"/>
    <property type="match status" value="2"/>
</dbReference>
<dbReference type="GO" id="GO:0005509">
    <property type="term" value="F:calcium ion binding"/>
    <property type="evidence" value="ECO:0007669"/>
    <property type="project" value="InterPro"/>
</dbReference>
<name>A0A7R8H1R5_LEPSM</name>
<evidence type="ECO:0000259" key="9">
    <source>
        <dbReference type="PROSITE" id="PS50222"/>
    </source>
</evidence>
<accession>A0A7R8H1R5</accession>
<keyword evidence="1" id="KW-0479">Metal-binding</keyword>
<feature type="signal peptide" evidence="8">
    <location>
        <begin position="1"/>
        <end position="16"/>
    </location>
</feature>
<feature type="transmembrane region" description="Helical" evidence="7">
    <location>
        <begin position="69"/>
        <end position="85"/>
    </location>
</feature>
<evidence type="ECO:0000256" key="5">
    <source>
        <dbReference type="ARBA" id="ARBA00053611"/>
    </source>
</evidence>
<dbReference type="InterPro" id="IPR011992">
    <property type="entry name" value="EF-hand-dom_pair"/>
</dbReference>
<evidence type="ECO:0000256" key="7">
    <source>
        <dbReference type="SAM" id="Phobius"/>
    </source>
</evidence>
<dbReference type="Proteomes" id="UP000675881">
    <property type="component" value="Chromosome 12"/>
</dbReference>
<reference evidence="10" key="1">
    <citation type="submission" date="2021-02" db="EMBL/GenBank/DDBJ databases">
        <authorList>
            <person name="Bekaert M."/>
        </authorList>
    </citation>
    <scope>NUCLEOTIDE SEQUENCE</scope>
    <source>
        <strain evidence="10">IoA-00</strain>
    </source>
</reference>
<dbReference type="InterPro" id="IPR002048">
    <property type="entry name" value="EF_hand_dom"/>
</dbReference>
<gene>
    <name evidence="10" type="ORF">LSAA_3457</name>
</gene>
<protein>
    <submittedName>
        <fullName evidence="10">PPP3R</fullName>
    </submittedName>
</protein>
<evidence type="ECO:0000256" key="4">
    <source>
        <dbReference type="ARBA" id="ARBA00023774"/>
    </source>
</evidence>
<evidence type="ECO:0000313" key="11">
    <source>
        <dbReference type="Proteomes" id="UP000675881"/>
    </source>
</evidence>
<dbReference type="CDD" id="cd00051">
    <property type="entry name" value="EFh"/>
    <property type="match status" value="2"/>
</dbReference>
<evidence type="ECO:0000256" key="2">
    <source>
        <dbReference type="ARBA" id="ARBA00022737"/>
    </source>
</evidence>
<dbReference type="FunFam" id="1.10.238.10:FF:000047">
    <property type="entry name" value="Calcineurin subunit B type 1"/>
    <property type="match status" value="1"/>
</dbReference>
<evidence type="ECO:0000256" key="3">
    <source>
        <dbReference type="ARBA" id="ARBA00022837"/>
    </source>
</evidence>
<keyword evidence="11" id="KW-1185">Reference proteome</keyword>
<dbReference type="InterPro" id="IPR018247">
    <property type="entry name" value="EF_Hand_1_Ca_BS"/>
</dbReference>
<dbReference type="Gene3D" id="1.10.238.10">
    <property type="entry name" value="EF-hand"/>
    <property type="match status" value="1"/>
</dbReference>
<proteinExistence type="inferred from homology"/>
<keyword evidence="2" id="KW-0677">Repeat</keyword>
<feature type="domain" description="EF-hand" evidence="9">
    <location>
        <begin position="242"/>
        <end position="277"/>
    </location>
</feature>
<feature type="domain" description="EF-hand" evidence="9">
    <location>
        <begin position="205"/>
        <end position="240"/>
    </location>
</feature>
<sequence length="367" mass="41497">MTAILALFSIIPSGLSLGYSINLAQIVTHLIEKYNQDNQNPKSYLIFWGTVTSFLSIEKSSLPSQNQESVIWLGGIIILLVIGTLKGKLAQFYQHGFLALVMRRGMLQKTKKRTNQTLSNKKCPRKEFISCLKEMPMFQDHVIWIKKGLVIQKNSLNNYSSLPMELATHFDAEEIKRLGKRFKKLDLDNSGALSVDEFMSLPELQQNPLVQRVIDIFDEDGNGEVDFKEFIQGVSQFSVKGDKASKLRFAFKIYDIDNDGFISNGELFQVLKMMVGSNLKDTQLQQIVDKTILFADKDNDGSIDTLIDEVLMKLVFIFGMLNNPANEQDKLQSAATSKQGEKEISKNNSKNDFNVDPQFYSDIGHAK</sequence>
<keyword evidence="7" id="KW-0472">Membrane</keyword>
<keyword evidence="8" id="KW-0732">Signal</keyword>
<feature type="compositionally biased region" description="Polar residues" evidence="6">
    <location>
        <begin position="329"/>
        <end position="338"/>
    </location>
</feature>
<keyword evidence="3" id="KW-0106">Calcium</keyword>
<evidence type="ECO:0000313" key="10">
    <source>
        <dbReference type="EMBL" id="CAF2816625.1"/>
    </source>
</evidence>
<evidence type="ECO:0000256" key="1">
    <source>
        <dbReference type="ARBA" id="ARBA00022723"/>
    </source>
</evidence>
<dbReference type="PANTHER" id="PTHR45942">
    <property type="entry name" value="PROTEIN PHOSPATASE 3 REGULATORY SUBUNIT B ALPHA ISOFORM TYPE 1"/>
    <property type="match status" value="1"/>
</dbReference>
<keyword evidence="7" id="KW-0812">Transmembrane</keyword>
<keyword evidence="7" id="KW-1133">Transmembrane helix</keyword>
<feature type="chain" id="PRO_5043747583" evidence="8">
    <location>
        <begin position="17"/>
        <end position="367"/>
    </location>
</feature>
<dbReference type="SMART" id="SM00054">
    <property type="entry name" value="EFh"/>
    <property type="match status" value="3"/>
</dbReference>
<organism evidence="10 11">
    <name type="scientific">Lepeophtheirus salmonis</name>
    <name type="common">Salmon louse</name>
    <name type="synonym">Caligus salmonis</name>
    <dbReference type="NCBI Taxonomy" id="72036"/>
    <lineage>
        <taxon>Eukaryota</taxon>
        <taxon>Metazoa</taxon>
        <taxon>Ecdysozoa</taxon>
        <taxon>Arthropoda</taxon>
        <taxon>Crustacea</taxon>
        <taxon>Multicrustacea</taxon>
        <taxon>Hexanauplia</taxon>
        <taxon>Copepoda</taxon>
        <taxon>Siphonostomatoida</taxon>
        <taxon>Caligidae</taxon>
        <taxon>Lepeophtheirus</taxon>
    </lineage>
</organism>
<dbReference type="PROSITE" id="PS50222">
    <property type="entry name" value="EF_HAND_2"/>
    <property type="match status" value="2"/>
</dbReference>
<evidence type="ECO:0000256" key="8">
    <source>
        <dbReference type="SAM" id="SignalP"/>
    </source>
</evidence>